<reference evidence="3 4" key="1">
    <citation type="submission" date="2020-05" db="EMBL/GenBank/DDBJ databases">
        <title>Compete genome of Limnobacter sp. SAORIC-580.</title>
        <authorList>
            <person name="Song J."/>
            <person name="Cho J.-C."/>
        </authorList>
    </citation>
    <scope>NUCLEOTIDE SEQUENCE [LARGE SCALE GENOMIC DNA]</scope>
    <source>
        <strain evidence="3 4">SAORIC-580</strain>
    </source>
</reference>
<dbReference type="EMBL" id="CP053084">
    <property type="protein sequence ID" value="QJR28247.1"/>
    <property type="molecule type" value="Genomic_DNA"/>
</dbReference>
<dbReference type="RefSeq" id="WP_105029748.1">
    <property type="nucleotide sequence ID" value="NZ_CP053084.1"/>
</dbReference>
<evidence type="ECO:0000313" key="4">
    <source>
        <dbReference type="Proteomes" id="UP000501130"/>
    </source>
</evidence>
<name>A0ABX6N3L2_9BURK</name>
<proteinExistence type="predicted"/>
<dbReference type="InterPro" id="IPR038142">
    <property type="entry name" value="Cytochrome_P460_sp"/>
</dbReference>
<dbReference type="InterPro" id="IPR032033">
    <property type="entry name" value="Cytochrome_P460"/>
</dbReference>
<dbReference type="Gene3D" id="3.50.70.20">
    <property type="entry name" value="Cytochrome P460"/>
    <property type="match status" value="1"/>
</dbReference>
<feature type="domain" description="Cytochrome P460" evidence="2">
    <location>
        <begin position="35"/>
        <end position="156"/>
    </location>
</feature>
<evidence type="ECO:0000256" key="1">
    <source>
        <dbReference type="SAM" id="SignalP"/>
    </source>
</evidence>
<dbReference type="Proteomes" id="UP000501130">
    <property type="component" value="Chromosome"/>
</dbReference>
<sequence>MKKLMLAASAAVVLAGCAAGGMFGPAPKDGELAQPTDYKSWPVFLAGIEKPTGHIRDIYINPTGAAAKKGEAFANGTVSVMEIYKATKTGDKMTKAGLEKVFVMYKGNNWGSTAPEGMKTGDWVYAAFEPNGQPAKADYATCRGCHLPLADKDYIFHYDKYFDTRKSAQILDGHAGKVAMSVEEAHLAALVTK</sequence>
<keyword evidence="1" id="KW-0732">Signal</keyword>
<gene>
    <name evidence="3" type="ORF">HKT17_00260</name>
</gene>
<feature type="chain" id="PRO_5045658842" evidence="1">
    <location>
        <begin position="19"/>
        <end position="193"/>
    </location>
</feature>
<dbReference type="PROSITE" id="PS51257">
    <property type="entry name" value="PROKAR_LIPOPROTEIN"/>
    <property type="match status" value="1"/>
</dbReference>
<evidence type="ECO:0000313" key="3">
    <source>
        <dbReference type="EMBL" id="QJR28247.1"/>
    </source>
</evidence>
<keyword evidence="4" id="KW-1185">Reference proteome</keyword>
<dbReference type="Pfam" id="PF16694">
    <property type="entry name" value="Cytochrome_P460"/>
    <property type="match status" value="1"/>
</dbReference>
<feature type="signal peptide" evidence="1">
    <location>
        <begin position="1"/>
        <end position="18"/>
    </location>
</feature>
<accession>A0ABX6N3L2</accession>
<organism evidence="3 4">
    <name type="scientific">Limnobacter profundi</name>
    <dbReference type="NCBI Taxonomy" id="2732163"/>
    <lineage>
        <taxon>Bacteria</taxon>
        <taxon>Pseudomonadati</taxon>
        <taxon>Pseudomonadota</taxon>
        <taxon>Betaproteobacteria</taxon>
        <taxon>Burkholderiales</taxon>
        <taxon>Burkholderiaceae</taxon>
        <taxon>Limnobacter</taxon>
    </lineage>
</organism>
<evidence type="ECO:0000259" key="2">
    <source>
        <dbReference type="Pfam" id="PF16694"/>
    </source>
</evidence>
<dbReference type="CDD" id="cd20716">
    <property type="entry name" value="cyt_P460_fam"/>
    <property type="match status" value="1"/>
</dbReference>
<protein>
    <submittedName>
        <fullName evidence="3">Cytochrome P460 family protein</fullName>
    </submittedName>
</protein>